<proteinExistence type="predicted"/>
<sequence length="230" mass="25893">MARYTEQELRYLRLLDELQDTDGVDVRYEERGEIEELTGEAPEAFALIEEWQGVRFAPELQRAFLRFDGISAHWTLTKGASALSGEFSLRHLPAALFATGETLIHDDLPADVRALYAELRVFDEQPRTGAGTLAALRIPSEVTETISPEIWYYDSSDGAVRLDVDYAQYLDALLVTKGTFGWQYLYADVDLGESGLGSVADDLRTMLDVFPELFPGQDYSDLRARLEARL</sequence>
<reference evidence="1 2" key="1">
    <citation type="submission" date="2021-04" db="EMBL/GenBank/DDBJ databases">
        <title>Characterization of the biosynthetic gene cluster of new lipopeptides with antitumor activity in the genome of the marine Streptomyces PHM034.</title>
        <authorList>
            <person name="Ceniceros A."/>
            <person name="Canedo L."/>
            <person name="Mendez C."/>
            <person name="Olano C."/>
            <person name="Schleissner C."/>
            <person name="Cuevas C."/>
            <person name="De La Calle F."/>
            <person name="Salas J.A."/>
        </authorList>
    </citation>
    <scope>NUCLEOTIDE SEQUENCE [LARGE SCALE GENOMIC DNA]</scope>
    <source>
        <strain evidence="1 2">PHM034</strain>
    </source>
</reference>
<organism evidence="1 2">
    <name type="scientific">Streptomyces tuirus</name>
    <dbReference type="NCBI Taxonomy" id="68278"/>
    <lineage>
        <taxon>Bacteria</taxon>
        <taxon>Bacillati</taxon>
        <taxon>Actinomycetota</taxon>
        <taxon>Actinomycetes</taxon>
        <taxon>Kitasatosporales</taxon>
        <taxon>Streptomycetaceae</taxon>
        <taxon>Streptomyces</taxon>
    </lineage>
</organism>
<dbReference type="AlphaFoldDB" id="A0A941FHI0"/>
<gene>
    <name evidence="1" type="ORF">KEF29_15120</name>
</gene>
<evidence type="ECO:0000313" key="2">
    <source>
        <dbReference type="Proteomes" id="UP000682308"/>
    </source>
</evidence>
<evidence type="ECO:0000313" key="1">
    <source>
        <dbReference type="EMBL" id="MBR8640207.1"/>
    </source>
</evidence>
<protein>
    <submittedName>
        <fullName evidence="1">Uncharacterized protein</fullName>
    </submittedName>
</protein>
<accession>A0A941FHI0</accession>
<dbReference type="EMBL" id="JAGTPG010000002">
    <property type="protein sequence ID" value="MBR8640207.1"/>
    <property type="molecule type" value="Genomic_DNA"/>
</dbReference>
<name>A0A941FHI0_9ACTN</name>
<keyword evidence="2" id="KW-1185">Reference proteome</keyword>
<comment type="caution">
    <text evidence="1">The sequence shown here is derived from an EMBL/GenBank/DDBJ whole genome shotgun (WGS) entry which is preliminary data.</text>
</comment>
<dbReference type="Proteomes" id="UP000682308">
    <property type="component" value="Unassembled WGS sequence"/>
</dbReference>